<feature type="coiled-coil region" evidence="1">
    <location>
        <begin position="72"/>
        <end position="99"/>
    </location>
</feature>
<dbReference type="KEGG" id="saqi:AXG55_00890"/>
<dbReference type="AlphaFoldDB" id="A0A1L4CX90"/>
<dbReference type="Proteomes" id="UP000184731">
    <property type="component" value="Chromosome"/>
</dbReference>
<keyword evidence="3" id="KW-1185">Reference proteome</keyword>
<reference evidence="2 3" key="1">
    <citation type="submission" date="2016-10" db="EMBL/GenBank/DDBJ databases">
        <title>Silvanigrella aquatica sp. nov., isolated from a freshwater lake located in the Black Forest, Germany, description of Silvanigrellaceae fam. nov., Silvanigrellales ord. nov., reclassification of the order Bdellovibrionales in the class Oligoflexia, reclassification of the families Bacteriovoracaceae and Halobacteriovoraceae in the new order Bacteriovoracales ord. nov., and reclassification of the family Pseudobacteriovoracaceae in the order Oligoflexiales.</title>
        <authorList>
            <person name="Hahn M.W."/>
            <person name="Schmidt J."/>
            <person name="Koll U."/>
            <person name="Rohde M."/>
            <person name="Verbag S."/>
            <person name="Pitt A."/>
            <person name="Nakai R."/>
            <person name="Naganuma T."/>
            <person name="Lang E."/>
        </authorList>
    </citation>
    <scope>NUCLEOTIDE SEQUENCE [LARGE SCALE GENOMIC DNA]</scope>
    <source>
        <strain evidence="2 3">MWH-Nonnen-W8red</strain>
    </source>
</reference>
<gene>
    <name evidence="2" type="ORF">AXG55_00890</name>
</gene>
<sequence>MAIKLKKNNENGQWLKLNDAAQLLQVSEITLRRKLKSGKLKSEIRDGKYFIFVQDTEVKEKKNDLVYFESFIAEKESELRDLKKQISDQKILINALEYQLNLVKSK</sequence>
<dbReference type="RefSeq" id="WP_148696273.1">
    <property type="nucleotide sequence ID" value="NZ_CP017834.1"/>
</dbReference>
<keyword evidence="1" id="KW-0175">Coiled coil</keyword>
<dbReference type="OrthoDB" id="9858976at2"/>
<name>A0A1L4CX90_9BACT</name>
<evidence type="ECO:0000256" key="1">
    <source>
        <dbReference type="SAM" id="Coils"/>
    </source>
</evidence>
<evidence type="ECO:0000313" key="2">
    <source>
        <dbReference type="EMBL" id="APJ02564.1"/>
    </source>
</evidence>
<protein>
    <recommendedName>
        <fullName evidence="4">Helix-turn-helix domain-containing protein</fullName>
    </recommendedName>
</protein>
<evidence type="ECO:0008006" key="4">
    <source>
        <dbReference type="Google" id="ProtNLM"/>
    </source>
</evidence>
<proteinExistence type="predicted"/>
<dbReference type="EMBL" id="CP017834">
    <property type="protein sequence ID" value="APJ02564.1"/>
    <property type="molecule type" value="Genomic_DNA"/>
</dbReference>
<organism evidence="2 3">
    <name type="scientific">Silvanigrella aquatica</name>
    <dbReference type="NCBI Taxonomy" id="1915309"/>
    <lineage>
        <taxon>Bacteria</taxon>
        <taxon>Pseudomonadati</taxon>
        <taxon>Bdellovibrionota</taxon>
        <taxon>Oligoflexia</taxon>
        <taxon>Silvanigrellales</taxon>
        <taxon>Silvanigrellaceae</taxon>
        <taxon>Silvanigrella</taxon>
    </lineage>
</organism>
<evidence type="ECO:0000313" key="3">
    <source>
        <dbReference type="Proteomes" id="UP000184731"/>
    </source>
</evidence>
<accession>A0A1L4CX90</accession>
<dbReference type="STRING" id="1915309.AXG55_00890"/>